<dbReference type="GO" id="GO:0016020">
    <property type="term" value="C:membrane"/>
    <property type="evidence" value="ECO:0007669"/>
    <property type="project" value="UniProtKB-SubCell"/>
</dbReference>
<feature type="transmembrane region" description="Helical" evidence="6">
    <location>
        <begin position="339"/>
        <end position="358"/>
    </location>
</feature>
<feature type="domain" description="DUF2421" evidence="7">
    <location>
        <begin position="891"/>
        <end position="1116"/>
    </location>
</feature>
<keyword evidence="4 6" id="KW-0472">Membrane</keyword>
<keyword evidence="3 6" id="KW-1133">Transmembrane helix</keyword>
<feature type="transmembrane region" description="Helical" evidence="6">
    <location>
        <begin position="205"/>
        <end position="238"/>
    </location>
</feature>
<dbReference type="OrthoDB" id="1924968at2759"/>
<feature type="transmembrane region" description="Helical" evidence="6">
    <location>
        <begin position="867"/>
        <end position="887"/>
    </location>
</feature>
<feature type="region of interest" description="Disordered" evidence="5">
    <location>
        <begin position="694"/>
        <end position="724"/>
    </location>
</feature>
<evidence type="ECO:0000313" key="10">
    <source>
        <dbReference type="Proteomes" id="UP000254866"/>
    </source>
</evidence>
<evidence type="ECO:0000256" key="6">
    <source>
        <dbReference type="SAM" id="Phobius"/>
    </source>
</evidence>
<name>A0A370U230_9HELO</name>
<dbReference type="GeneID" id="43594667"/>
<dbReference type="InterPro" id="IPR018823">
    <property type="entry name" value="ArAE_2_N"/>
</dbReference>
<dbReference type="Proteomes" id="UP000254866">
    <property type="component" value="Unassembled WGS sequence"/>
</dbReference>
<dbReference type="Pfam" id="PF10337">
    <property type="entry name" value="ArAE_2_N"/>
    <property type="match status" value="1"/>
</dbReference>
<feature type="region of interest" description="Disordered" evidence="5">
    <location>
        <begin position="1"/>
        <end position="108"/>
    </location>
</feature>
<dbReference type="EMBL" id="NPIC01000001">
    <property type="protein sequence ID" value="RDL41839.1"/>
    <property type="molecule type" value="Genomic_DNA"/>
</dbReference>
<dbReference type="Pfam" id="PF10334">
    <property type="entry name" value="BRE4"/>
    <property type="match status" value="1"/>
</dbReference>
<comment type="subcellular location">
    <subcellularLocation>
        <location evidence="1">Membrane</location>
        <topology evidence="1">Multi-pass membrane protein</topology>
    </subcellularLocation>
</comment>
<dbReference type="PRINTS" id="PR02047">
    <property type="entry name" value="BREFELDNASP4"/>
</dbReference>
<evidence type="ECO:0000256" key="5">
    <source>
        <dbReference type="SAM" id="MobiDB-lite"/>
    </source>
</evidence>
<evidence type="ECO:0000256" key="3">
    <source>
        <dbReference type="ARBA" id="ARBA00022989"/>
    </source>
</evidence>
<feature type="domain" description="Putative ER transporter 6TM N-terminal" evidence="8">
    <location>
        <begin position="201"/>
        <end position="269"/>
    </location>
</feature>
<sequence length="1123" mass="124009">MANPSPKDGADVGGEAQSQAFPFPTSSLGPSSGASNAVDTGSKSGVHLRRLSRTAREKAKHIRLPASTPKRKTLNPGIYTGSYTRSPRSKSRSARGTPASSIHASPRVSMSHDHLNGLLQDLNLELQTYEVEELRDGFFDASFTKPPKVDHESLLRDAMFTLPLAFNEKSPLSSKHFLPKQWQGIKGVVRAVTTTRSGIQLTKSFLAFFIAYILCLIPAVGVWMGPSCYIMVVSTIINHSGRTVGAQIDGTFLTILGSATGLGWGAFALWLSDSTSVARRGYGGILAAFLVVFMGTIAVLRSYYIRMYQSILSAGIAVIYTCLSGSAHHPNWQTLFNYGIPWLFGQAICLLVCCGVFPDAGARPLAVRLHNAFKTMQDGLVLPHWNRVGLHRQLAWTFVSLSQAYRDLALDISCTRFQPSDILSLRNCMQAVIRSLLSLKMESALFDYYEETWPENGGHESSQSPISGRHLSPSEESKSLPDGISEKTATPQREVVIDIDTISNAHSAPHTNTGERTARLVVYKLSDPTLTLLSCMRSSLAACDAVLMDMSGYRKYLGPPKAVSSDIVGILTKLRKARIKCGEAEDSLMNDPALPPTYSDHPEVVELFLFVHPIRQAAATVEALLIKVMGLQQRNRGWRIYLPSYKFSKGMQRTNAQVRHDRGGLTAGFYFRSQAKLAETMRGMANVYKPSPRGRESYMKQDSHSTDATTIEPPTKFGEDTAINSKSRSKKRRLRYKLWLVLHGLQGFETKFALKVVIATSLLSIPAWLDHSRGWWNEYDCWWAVATVWIMSHPRVGGNFQDLITRAFCAALGAMWGGLAYGAGGGNPFTQSSHPRSGLLGCVSFIVVSLGVKTTDGLPSVAKSSGIRGMALVIGVVAAVVVNWVLWPFVARHELRNALSSMMIYSSIIYRGVVSKYVYYGKGEEPKKEDVEASEILEGRLREGFVRIRQILALTRHEIRLRGPFDPLPYSGLIDACESFFEYLVSVRQSSLFFHPHYMSYNSYAATTLLTYRRDAVAVILMNLYVLAGALKDNRPVPRYLPSAALARKRLLDKMAEVEAAIAEARELERIESGGSMADGQKWSQIYAYSYSQSLTGCVKQLEQLILFTKEIVGEQAFNVNGS</sequence>
<dbReference type="PANTHER" id="PTHR47804">
    <property type="entry name" value="60S RIBOSOMAL PROTEIN L19"/>
    <property type="match status" value="1"/>
</dbReference>
<reference evidence="9 10" key="1">
    <citation type="journal article" date="2018" name="IMA Fungus">
        <title>IMA Genome-F 9: Draft genome sequence of Annulohypoxylon stygium, Aspergillus mulundensis, Berkeleyomyces basicola (syn. Thielaviopsis basicola), Ceratocystis smalleyi, two Cercospora beticola strains, Coleophoma cylindrospora, Fusarium fracticaudum, Phialophora cf. hyalina, and Morchella septimelata.</title>
        <authorList>
            <person name="Wingfield B.D."/>
            <person name="Bills G.F."/>
            <person name="Dong Y."/>
            <person name="Huang W."/>
            <person name="Nel W.J."/>
            <person name="Swalarsk-Parry B.S."/>
            <person name="Vaghefi N."/>
            <person name="Wilken P.M."/>
            <person name="An Z."/>
            <person name="de Beer Z.W."/>
            <person name="De Vos L."/>
            <person name="Chen L."/>
            <person name="Duong T.A."/>
            <person name="Gao Y."/>
            <person name="Hammerbacher A."/>
            <person name="Kikkert J.R."/>
            <person name="Li Y."/>
            <person name="Li H."/>
            <person name="Li K."/>
            <person name="Li Q."/>
            <person name="Liu X."/>
            <person name="Ma X."/>
            <person name="Naidoo K."/>
            <person name="Pethybridge S.J."/>
            <person name="Sun J."/>
            <person name="Steenkamp E.T."/>
            <person name="van der Nest M.A."/>
            <person name="van Wyk S."/>
            <person name="Wingfield M.J."/>
            <person name="Xiong C."/>
            <person name="Yue Q."/>
            <person name="Zhang X."/>
        </authorList>
    </citation>
    <scope>NUCLEOTIDE SEQUENCE [LARGE SCALE GENOMIC DNA]</scope>
    <source>
        <strain evidence="9 10">BP 5553</strain>
    </source>
</reference>
<evidence type="ECO:0000259" key="7">
    <source>
        <dbReference type="Pfam" id="PF10334"/>
    </source>
</evidence>
<proteinExistence type="predicted"/>
<protein>
    <submittedName>
        <fullName evidence="9">Putative BRE4 Protein involved in endocytosis</fullName>
    </submittedName>
</protein>
<gene>
    <name evidence="9" type="ORF">BP5553_01818</name>
</gene>
<keyword evidence="2 6" id="KW-0812">Transmembrane</keyword>
<dbReference type="AlphaFoldDB" id="A0A370U230"/>
<feature type="region of interest" description="Disordered" evidence="5">
    <location>
        <begin position="455"/>
        <end position="487"/>
    </location>
</feature>
<keyword evidence="10" id="KW-1185">Reference proteome</keyword>
<feature type="compositionally biased region" description="Basic residues" evidence="5">
    <location>
        <begin position="46"/>
        <end position="73"/>
    </location>
</feature>
<evidence type="ECO:0000256" key="1">
    <source>
        <dbReference type="ARBA" id="ARBA00004141"/>
    </source>
</evidence>
<evidence type="ECO:0000256" key="4">
    <source>
        <dbReference type="ARBA" id="ARBA00023136"/>
    </source>
</evidence>
<feature type="transmembrane region" description="Helical" evidence="6">
    <location>
        <begin position="282"/>
        <end position="300"/>
    </location>
</feature>
<dbReference type="RefSeq" id="XP_031874495.1">
    <property type="nucleotide sequence ID" value="XM_032010441.1"/>
</dbReference>
<dbReference type="STRING" id="2656787.A0A370U230"/>
<dbReference type="PANTHER" id="PTHR47804:SF3">
    <property type="entry name" value="PROTEIN BRE4"/>
    <property type="match status" value="1"/>
</dbReference>
<dbReference type="InterPro" id="IPR052430">
    <property type="entry name" value="IVT-Associated"/>
</dbReference>
<comment type="caution">
    <text evidence="9">The sequence shown here is derived from an EMBL/GenBank/DDBJ whole genome shotgun (WGS) entry which is preliminary data.</text>
</comment>
<dbReference type="InterPro" id="IPR023244">
    <property type="entry name" value="Brefeldin_A-sensitivity_4"/>
</dbReference>
<evidence type="ECO:0000256" key="2">
    <source>
        <dbReference type="ARBA" id="ARBA00022692"/>
    </source>
</evidence>
<evidence type="ECO:0000313" key="9">
    <source>
        <dbReference type="EMBL" id="RDL41839.1"/>
    </source>
</evidence>
<feature type="compositionally biased region" description="Polar residues" evidence="5">
    <location>
        <begin position="16"/>
        <end position="43"/>
    </location>
</feature>
<feature type="compositionally biased region" description="Basic and acidic residues" evidence="5">
    <location>
        <begin position="694"/>
        <end position="705"/>
    </location>
</feature>
<accession>A0A370U230</accession>
<feature type="transmembrane region" description="Helical" evidence="6">
    <location>
        <begin position="307"/>
        <end position="327"/>
    </location>
</feature>
<feature type="transmembrane region" description="Helical" evidence="6">
    <location>
        <begin position="803"/>
        <end position="824"/>
    </location>
</feature>
<feature type="transmembrane region" description="Helical" evidence="6">
    <location>
        <begin position="250"/>
        <end position="270"/>
    </location>
</feature>
<organism evidence="9 10">
    <name type="scientific">Venustampulla echinocandica</name>
    <dbReference type="NCBI Taxonomy" id="2656787"/>
    <lineage>
        <taxon>Eukaryota</taxon>
        <taxon>Fungi</taxon>
        <taxon>Dikarya</taxon>
        <taxon>Ascomycota</taxon>
        <taxon>Pezizomycotina</taxon>
        <taxon>Leotiomycetes</taxon>
        <taxon>Helotiales</taxon>
        <taxon>Pleuroascaceae</taxon>
        <taxon>Venustampulla</taxon>
    </lineage>
</organism>
<feature type="transmembrane region" description="Helical" evidence="6">
    <location>
        <begin position="836"/>
        <end position="855"/>
    </location>
</feature>
<dbReference type="InterPro" id="IPR018820">
    <property type="entry name" value="BRE4-related_DUF2421"/>
</dbReference>
<evidence type="ECO:0000259" key="8">
    <source>
        <dbReference type="Pfam" id="PF10337"/>
    </source>
</evidence>